<evidence type="ECO:0000256" key="11">
    <source>
        <dbReference type="ARBA" id="ARBA00023157"/>
    </source>
</evidence>
<dbReference type="InterPro" id="IPR011029">
    <property type="entry name" value="DEATH-like_dom_sf"/>
</dbReference>
<feature type="transmembrane region" description="Helical" evidence="19">
    <location>
        <begin position="165"/>
        <end position="186"/>
    </location>
</feature>
<dbReference type="SUPFAM" id="SSF47986">
    <property type="entry name" value="DEATH domain"/>
    <property type="match status" value="1"/>
</dbReference>
<evidence type="ECO:0000259" key="21">
    <source>
        <dbReference type="PROSITE" id="PS50017"/>
    </source>
</evidence>
<dbReference type="Pfam" id="PF00531">
    <property type="entry name" value="Death"/>
    <property type="match status" value="1"/>
</dbReference>
<dbReference type="GO" id="GO:0097527">
    <property type="term" value="P:necroptotic signaling pathway"/>
    <property type="evidence" value="ECO:0007669"/>
    <property type="project" value="TreeGrafter"/>
</dbReference>
<feature type="repeat" description="TNFR-Cys" evidence="18">
    <location>
        <begin position="74"/>
        <end position="117"/>
    </location>
</feature>
<feature type="domain" description="Death" evidence="21">
    <location>
        <begin position="280"/>
        <end position="334"/>
    </location>
</feature>
<evidence type="ECO:0000256" key="17">
    <source>
        <dbReference type="ARBA" id="ARBA00032502"/>
    </source>
</evidence>
<feature type="repeat" description="TNFR-Cys" evidence="18">
    <location>
        <begin position="118"/>
        <end position="158"/>
    </location>
</feature>
<comment type="subcellular location">
    <subcellularLocation>
        <location evidence="1">Cell membrane</location>
        <topology evidence="1">Single-pass type I membrane protein</topology>
    </subcellularLocation>
    <subcellularLocation>
        <location evidence="2">Membrane raft</location>
    </subcellularLocation>
</comment>
<keyword evidence="8" id="KW-0112">Calmodulin-binding</keyword>
<keyword evidence="7" id="KW-0677">Repeat</keyword>
<evidence type="ECO:0000256" key="16">
    <source>
        <dbReference type="ARBA" id="ARBA00032338"/>
    </source>
</evidence>
<dbReference type="Pfam" id="PF00020">
    <property type="entry name" value="TNFR_c6"/>
    <property type="match status" value="1"/>
</dbReference>
<organism evidence="23 24">
    <name type="scientific">Pelobates cultripes</name>
    <name type="common">Western spadefoot toad</name>
    <dbReference type="NCBI Taxonomy" id="61616"/>
    <lineage>
        <taxon>Eukaryota</taxon>
        <taxon>Metazoa</taxon>
        <taxon>Chordata</taxon>
        <taxon>Craniata</taxon>
        <taxon>Vertebrata</taxon>
        <taxon>Euteleostomi</taxon>
        <taxon>Amphibia</taxon>
        <taxon>Batrachia</taxon>
        <taxon>Anura</taxon>
        <taxon>Pelobatoidea</taxon>
        <taxon>Pelobatidae</taxon>
        <taxon>Pelobates</taxon>
    </lineage>
</organism>
<dbReference type="PANTHER" id="PTHR46874:SF1">
    <property type="entry name" value="TUMOR NECROSIS FACTOR RECEPTOR SUPERFAMILY MEMBER 6"/>
    <property type="match status" value="1"/>
</dbReference>
<dbReference type="PROSITE" id="PS50050">
    <property type="entry name" value="TNFR_NGFR_2"/>
    <property type="match status" value="2"/>
</dbReference>
<proteinExistence type="predicted"/>
<dbReference type="GO" id="GO:0045121">
    <property type="term" value="C:membrane raft"/>
    <property type="evidence" value="ECO:0007669"/>
    <property type="project" value="UniProtKB-SubCell"/>
</dbReference>
<evidence type="ECO:0000313" key="23">
    <source>
        <dbReference type="EMBL" id="CAH2322136.1"/>
    </source>
</evidence>
<keyword evidence="4" id="KW-1003">Cell membrane</keyword>
<evidence type="ECO:0000313" key="24">
    <source>
        <dbReference type="Proteomes" id="UP001295444"/>
    </source>
</evidence>
<evidence type="ECO:0000256" key="5">
    <source>
        <dbReference type="ARBA" id="ARBA00022703"/>
    </source>
</evidence>
<evidence type="ECO:0000256" key="4">
    <source>
        <dbReference type="ARBA" id="ARBA00022475"/>
    </source>
</evidence>
<dbReference type="GO" id="GO:0005031">
    <property type="term" value="F:tumor necrosis factor receptor activity"/>
    <property type="evidence" value="ECO:0007669"/>
    <property type="project" value="TreeGrafter"/>
</dbReference>
<dbReference type="AlphaFoldDB" id="A0AAD1T9T0"/>
<feature type="domain" description="TNFR-Cys" evidence="22">
    <location>
        <begin position="118"/>
        <end position="158"/>
    </location>
</feature>
<dbReference type="InterPro" id="IPR008063">
    <property type="entry name" value="Fas_rcpt"/>
</dbReference>
<keyword evidence="5" id="KW-0053">Apoptosis</keyword>
<dbReference type="GO" id="GO:0097192">
    <property type="term" value="P:extrinsic apoptotic signaling pathway in absence of ligand"/>
    <property type="evidence" value="ECO:0007669"/>
    <property type="project" value="TreeGrafter"/>
</dbReference>
<comment type="caution">
    <text evidence="18">Lacks conserved residue(s) required for the propagation of feature annotation.</text>
</comment>
<dbReference type="Gene3D" id="1.10.533.10">
    <property type="entry name" value="Death Domain, Fas"/>
    <property type="match status" value="1"/>
</dbReference>
<evidence type="ECO:0000256" key="6">
    <source>
        <dbReference type="ARBA" id="ARBA00022729"/>
    </source>
</evidence>
<gene>
    <name evidence="23" type="ORF">PECUL_23A027835</name>
</gene>
<evidence type="ECO:0000256" key="1">
    <source>
        <dbReference type="ARBA" id="ARBA00004251"/>
    </source>
</evidence>
<reference evidence="23" key="1">
    <citation type="submission" date="2022-03" db="EMBL/GenBank/DDBJ databases">
        <authorList>
            <person name="Alioto T."/>
            <person name="Alioto T."/>
            <person name="Gomez Garrido J."/>
        </authorList>
    </citation>
    <scope>NUCLEOTIDE SEQUENCE</scope>
</reference>
<evidence type="ECO:0000256" key="9">
    <source>
        <dbReference type="ARBA" id="ARBA00023136"/>
    </source>
</evidence>
<keyword evidence="12 23" id="KW-0675">Receptor</keyword>
<dbReference type="GO" id="GO:0031265">
    <property type="term" value="C:CD95 death-inducing signaling complex"/>
    <property type="evidence" value="ECO:0007669"/>
    <property type="project" value="TreeGrafter"/>
</dbReference>
<keyword evidence="9 19" id="KW-0472">Membrane</keyword>
<dbReference type="PANTHER" id="PTHR46874">
    <property type="entry name" value="TUMOR NECROSIS FACTOR RECEPTOR SUPERFAMILY MEMBER 6"/>
    <property type="match status" value="1"/>
</dbReference>
<dbReference type="SMART" id="SM00208">
    <property type="entry name" value="TNFR"/>
    <property type="match status" value="3"/>
</dbReference>
<keyword evidence="13" id="KW-0325">Glycoprotein</keyword>
<keyword evidence="6 20" id="KW-0732">Signal</keyword>
<protein>
    <recommendedName>
        <fullName evidence="3">Tumor necrosis factor receptor superfamily member 6</fullName>
    </recommendedName>
    <alternativeName>
        <fullName evidence="16">Apo-1 antigen</fullName>
    </alternativeName>
    <alternativeName>
        <fullName evidence="17">Apoptosis-mediating surface antigen FAS</fullName>
    </alternativeName>
    <alternativeName>
        <fullName evidence="15">FASLG receptor</fullName>
    </alternativeName>
</protein>
<evidence type="ECO:0000256" key="18">
    <source>
        <dbReference type="PROSITE-ProRule" id="PRU00206"/>
    </source>
</evidence>
<name>A0AAD1T9T0_PELCU</name>
<dbReference type="InterPro" id="IPR000488">
    <property type="entry name" value="Death_dom"/>
</dbReference>
<dbReference type="Proteomes" id="UP001295444">
    <property type="component" value="Chromosome 11"/>
</dbReference>
<keyword evidence="19" id="KW-0812">Transmembrane</keyword>
<dbReference type="GO" id="GO:0043066">
    <property type="term" value="P:negative regulation of apoptotic process"/>
    <property type="evidence" value="ECO:0007669"/>
    <property type="project" value="TreeGrafter"/>
</dbReference>
<dbReference type="GO" id="GO:0097049">
    <property type="term" value="P:motor neuron apoptotic process"/>
    <property type="evidence" value="ECO:0007669"/>
    <property type="project" value="TreeGrafter"/>
</dbReference>
<evidence type="ECO:0000256" key="19">
    <source>
        <dbReference type="SAM" id="Phobius"/>
    </source>
</evidence>
<evidence type="ECO:0000259" key="22">
    <source>
        <dbReference type="PROSITE" id="PS50050"/>
    </source>
</evidence>
<dbReference type="EMBL" id="OW240922">
    <property type="protein sequence ID" value="CAH2322136.1"/>
    <property type="molecule type" value="Genomic_DNA"/>
</dbReference>
<keyword evidence="14" id="KW-0449">Lipoprotein</keyword>
<evidence type="ECO:0000256" key="14">
    <source>
        <dbReference type="ARBA" id="ARBA00023288"/>
    </source>
</evidence>
<evidence type="ECO:0000256" key="3">
    <source>
        <dbReference type="ARBA" id="ARBA00015761"/>
    </source>
</evidence>
<feature type="signal peptide" evidence="20">
    <location>
        <begin position="1"/>
        <end position="18"/>
    </location>
</feature>
<dbReference type="PRINTS" id="PR01680">
    <property type="entry name" value="TNFACTORR6"/>
</dbReference>
<keyword evidence="11" id="KW-1015">Disulfide bond</keyword>
<dbReference type="GO" id="GO:0009897">
    <property type="term" value="C:external side of plasma membrane"/>
    <property type="evidence" value="ECO:0007669"/>
    <property type="project" value="TreeGrafter"/>
</dbReference>
<evidence type="ECO:0000256" key="8">
    <source>
        <dbReference type="ARBA" id="ARBA00022860"/>
    </source>
</evidence>
<dbReference type="GO" id="GO:0006955">
    <property type="term" value="P:immune response"/>
    <property type="evidence" value="ECO:0007669"/>
    <property type="project" value="InterPro"/>
</dbReference>
<evidence type="ECO:0000256" key="12">
    <source>
        <dbReference type="ARBA" id="ARBA00023170"/>
    </source>
</evidence>
<dbReference type="PROSITE" id="PS50017">
    <property type="entry name" value="DEATH_DOMAIN"/>
    <property type="match status" value="1"/>
</dbReference>
<feature type="chain" id="PRO_5042217666" description="Tumor necrosis factor receptor superfamily member 6" evidence="20">
    <location>
        <begin position="19"/>
        <end position="345"/>
    </location>
</feature>
<evidence type="ECO:0000256" key="13">
    <source>
        <dbReference type="ARBA" id="ARBA00023180"/>
    </source>
</evidence>
<evidence type="ECO:0000256" key="7">
    <source>
        <dbReference type="ARBA" id="ARBA00022737"/>
    </source>
</evidence>
<feature type="domain" description="TNFR-Cys" evidence="22">
    <location>
        <begin position="74"/>
        <end position="117"/>
    </location>
</feature>
<sequence length="345" mass="38906">MRILLVIFLTVVVECSLGTGLQNIRINTLSRNKREQDCGPGKYSIEERCCVNCAAGEFVEHYCNEENGKSTCKPCVEGKEYMAQPSGYTECIRCTTCDAGHGQTESSPCTVTQNTKCKCQENFFCNKTQHMSCTKCLPCTKCEHGDAEACTQEKDTICKDNRSHIAIAVVGCIIGVIIILTCVYLWKDRIVMICRNKPRQQERRKFTSKEDSELKSVGYGPVNGTSESNMNANAVTNTMQLCPPRLEDIDLQPFLVVFADKMQFKDVLYCVSTLSKQFNKIEDIKSNSKAEERNYQLLKLWYFEHGKMGAFKVLLETLASHSNRRTAEILIQTVEEQNKLTVAAQ</sequence>
<keyword evidence="24" id="KW-1185">Reference proteome</keyword>
<evidence type="ECO:0000256" key="20">
    <source>
        <dbReference type="SAM" id="SignalP"/>
    </source>
</evidence>
<dbReference type="GO" id="GO:0005516">
    <property type="term" value="F:calmodulin binding"/>
    <property type="evidence" value="ECO:0007669"/>
    <property type="project" value="UniProtKB-KW"/>
</dbReference>
<dbReference type="SUPFAM" id="SSF57586">
    <property type="entry name" value="TNF receptor-like"/>
    <property type="match status" value="2"/>
</dbReference>
<dbReference type="InterPro" id="IPR001368">
    <property type="entry name" value="TNFR/NGFR_Cys_rich_reg"/>
</dbReference>
<evidence type="ECO:0000256" key="15">
    <source>
        <dbReference type="ARBA" id="ARBA00030181"/>
    </source>
</evidence>
<keyword evidence="19" id="KW-1133">Transmembrane helix</keyword>
<dbReference type="FunFam" id="2.10.50.10:FF:000004">
    <property type="entry name" value="Tumor necrosis factor receptor superfamily member 6"/>
    <property type="match status" value="1"/>
</dbReference>
<keyword evidence="10" id="KW-0564">Palmitate</keyword>
<dbReference type="Gene3D" id="2.10.50.10">
    <property type="entry name" value="Tumor Necrosis Factor Receptor, subunit A, domain 2"/>
    <property type="match status" value="2"/>
</dbReference>
<dbReference type="GO" id="GO:0006924">
    <property type="term" value="P:activation-induced cell death of T cells"/>
    <property type="evidence" value="ECO:0007669"/>
    <property type="project" value="TreeGrafter"/>
</dbReference>
<accession>A0AAD1T9T0</accession>
<evidence type="ECO:0000256" key="2">
    <source>
        <dbReference type="ARBA" id="ARBA00004285"/>
    </source>
</evidence>
<dbReference type="GO" id="GO:0032872">
    <property type="term" value="P:regulation of stress-activated MAPK cascade"/>
    <property type="evidence" value="ECO:0007669"/>
    <property type="project" value="TreeGrafter"/>
</dbReference>
<evidence type="ECO:0000256" key="10">
    <source>
        <dbReference type="ARBA" id="ARBA00023139"/>
    </source>
</evidence>